<name>F9GAC8_FUSOF</name>
<reference evidence="1" key="1">
    <citation type="journal article" date="2012" name="Mol. Plant Microbe Interact.">
        <title>A highly conserved effector in Fusarium oxysporum is required for full virulence on Arabidopsis.</title>
        <authorList>
            <person name="Thatcher L.F."/>
            <person name="Gardiner D.M."/>
            <person name="Kazan K."/>
            <person name="Manners J."/>
        </authorList>
    </citation>
    <scope>NUCLEOTIDE SEQUENCE [LARGE SCALE GENOMIC DNA]</scope>
    <source>
        <strain evidence="1">Fo5176</strain>
    </source>
</reference>
<organism evidence="1">
    <name type="scientific">Fusarium oxysporum (strain Fo5176)</name>
    <name type="common">Fusarium vascular wilt</name>
    <dbReference type="NCBI Taxonomy" id="660025"/>
    <lineage>
        <taxon>Eukaryota</taxon>
        <taxon>Fungi</taxon>
        <taxon>Dikarya</taxon>
        <taxon>Ascomycota</taxon>
        <taxon>Pezizomycotina</taxon>
        <taxon>Sordariomycetes</taxon>
        <taxon>Hypocreomycetidae</taxon>
        <taxon>Hypocreales</taxon>
        <taxon>Nectriaceae</taxon>
        <taxon>Fusarium</taxon>
        <taxon>Fusarium oxysporum species complex</taxon>
    </lineage>
</organism>
<dbReference type="AlphaFoldDB" id="F9GAC8"/>
<gene>
    <name evidence="1" type="ORF">FOXB_15610</name>
</gene>
<proteinExistence type="predicted"/>
<comment type="caution">
    <text evidence="1">The sequence shown here is derived from an EMBL/GenBank/DDBJ whole genome shotgun (WGS) entry which is preliminary data.</text>
</comment>
<protein>
    <submittedName>
        <fullName evidence="1">Uncharacterized protein</fullName>
    </submittedName>
</protein>
<accession>F9GAC8</accession>
<sequence length="62" mass="7107">MAQPTRREENNGAQALQLALVSRFAIAQHHHHVYPVMSGDSDDDEFSLEESNRRLKEAWQST</sequence>
<evidence type="ECO:0000313" key="1">
    <source>
        <dbReference type="EMBL" id="EGU73877.1"/>
    </source>
</evidence>
<dbReference type="EMBL" id="AFQF01004066">
    <property type="protein sequence ID" value="EGU73877.1"/>
    <property type="molecule type" value="Genomic_DNA"/>
</dbReference>